<protein>
    <submittedName>
        <fullName evidence="1">ParD-like family protein</fullName>
    </submittedName>
</protein>
<organism evidence="1 2">
    <name type="scientific">Candidatus Anaerotruncus excrementipullorum</name>
    <dbReference type="NCBI Taxonomy" id="2838465"/>
    <lineage>
        <taxon>Bacteria</taxon>
        <taxon>Bacillati</taxon>
        <taxon>Bacillota</taxon>
        <taxon>Clostridia</taxon>
        <taxon>Eubacteriales</taxon>
        <taxon>Oscillospiraceae</taxon>
        <taxon>Anaerotruncus</taxon>
    </lineage>
</organism>
<dbReference type="Proteomes" id="UP000886800">
    <property type="component" value="Unassembled WGS sequence"/>
</dbReference>
<dbReference type="GO" id="GO:0006355">
    <property type="term" value="P:regulation of DNA-templated transcription"/>
    <property type="evidence" value="ECO:0007669"/>
    <property type="project" value="InterPro"/>
</dbReference>
<gene>
    <name evidence="1" type="ORF">H9736_07215</name>
</gene>
<name>A0A9D1WRQ7_9FIRM</name>
<accession>A0A9D1WRQ7</accession>
<sequence length="57" mass="6839">MGEVKHLSLRIDEELLEQFRYVCDYYGRSANGQLLFMIRRTVEQFQRQHGPIQRPKG</sequence>
<evidence type="ECO:0000313" key="2">
    <source>
        <dbReference type="Proteomes" id="UP000886800"/>
    </source>
</evidence>
<evidence type="ECO:0000313" key="1">
    <source>
        <dbReference type="EMBL" id="HIX66024.1"/>
    </source>
</evidence>
<proteinExistence type="predicted"/>
<reference evidence="1" key="2">
    <citation type="submission" date="2021-04" db="EMBL/GenBank/DDBJ databases">
        <authorList>
            <person name="Gilroy R."/>
        </authorList>
    </citation>
    <scope>NUCLEOTIDE SEQUENCE</scope>
    <source>
        <strain evidence="1">CHK188-5543</strain>
    </source>
</reference>
<dbReference type="SUPFAM" id="SSF47598">
    <property type="entry name" value="Ribbon-helix-helix"/>
    <property type="match status" value="1"/>
</dbReference>
<dbReference type="AlphaFoldDB" id="A0A9D1WRQ7"/>
<reference evidence="1" key="1">
    <citation type="journal article" date="2021" name="PeerJ">
        <title>Extensive microbial diversity within the chicken gut microbiome revealed by metagenomics and culture.</title>
        <authorList>
            <person name="Gilroy R."/>
            <person name="Ravi A."/>
            <person name="Getino M."/>
            <person name="Pursley I."/>
            <person name="Horton D.L."/>
            <person name="Alikhan N.F."/>
            <person name="Baker D."/>
            <person name="Gharbi K."/>
            <person name="Hall N."/>
            <person name="Watson M."/>
            <person name="Adriaenssens E.M."/>
            <person name="Foster-Nyarko E."/>
            <person name="Jarju S."/>
            <person name="Secka A."/>
            <person name="Antonio M."/>
            <person name="Oren A."/>
            <person name="Chaudhuri R.R."/>
            <person name="La Ragione R."/>
            <person name="Hildebrand F."/>
            <person name="Pallen M.J."/>
        </authorList>
    </citation>
    <scope>NUCLEOTIDE SEQUENCE</scope>
    <source>
        <strain evidence="1">CHK188-5543</strain>
    </source>
</reference>
<dbReference type="EMBL" id="DXES01000160">
    <property type="protein sequence ID" value="HIX66024.1"/>
    <property type="molecule type" value="Genomic_DNA"/>
</dbReference>
<dbReference type="InterPro" id="IPR010985">
    <property type="entry name" value="Ribbon_hlx_hlx"/>
</dbReference>
<comment type="caution">
    <text evidence="1">The sequence shown here is derived from an EMBL/GenBank/DDBJ whole genome shotgun (WGS) entry which is preliminary data.</text>
</comment>